<dbReference type="EMBL" id="DXEX01000151">
    <property type="protein sequence ID" value="HIX59419.1"/>
    <property type="molecule type" value="Genomic_DNA"/>
</dbReference>
<evidence type="ECO:0000256" key="1">
    <source>
        <dbReference type="ARBA" id="ARBA00004776"/>
    </source>
</evidence>
<evidence type="ECO:0000313" key="8">
    <source>
        <dbReference type="Proteomes" id="UP000886817"/>
    </source>
</evidence>
<keyword evidence="5" id="KW-0472">Membrane</keyword>
<evidence type="ECO:0000256" key="3">
    <source>
        <dbReference type="ARBA" id="ARBA00022676"/>
    </source>
</evidence>
<comment type="similarity">
    <text evidence="2">Belongs to the glycosyltransferase 2 family.</text>
</comment>
<dbReference type="Proteomes" id="UP000886817">
    <property type="component" value="Unassembled WGS sequence"/>
</dbReference>
<feature type="domain" description="Glycosyltransferase 2-like" evidence="6">
    <location>
        <begin position="1"/>
        <end position="183"/>
    </location>
</feature>
<dbReference type="InterPro" id="IPR001173">
    <property type="entry name" value="Glyco_trans_2-like"/>
</dbReference>
<dbReference type="Pfam" id="PF13632">
    <property type="entry name" value="Glyco_trans_2_3"/>
    <property type="match status" value="1"/>
</dbReference>
<evidence type="ECO:0000256" key="5">
    <source>
        <dbReference type="SAM" id="Phobius"/>
    </source>
</evidence>
<dbReference type="Gene3D" id="3.90.550.10">
    <property type="entry name" value="Spore Coat Polysaccharide Biosynthesis Protein SpsA, Chain A"/>
    <property type="match status" value="1"/>
</dbReference>
<keyword evidence="4" id="KW-0808">Transferase</keyword>
<dbReference type="PANTHER" id="PTHR43179:SF12">
    <property type="entry name" value="GALACTOFURANOSYLTRANSFERASE GLFT2"/>
    <property type="match status" value="1"/>
</dbReference>
<dbReference type="InterPro" id="IPR029044">
    <property type="entry name" value="Nucleotide-diphossugar_trans"/>
</dbReference>
<reference evidence="7" key="1">
    <citation type="journal article" date="2021" name="PeerJ">
        <title>Extensive microbial diversity within the chicken gut microbiome revealed by metagenomics and culture.</title>
        <authorList>
            <person name="Gilroy R."/>
            <person name="Ravi A."/>
            <person name="Getino M."/>
            <person name="Pursley I."/>
            <person name="Horton D.L."/>
            <person name="Alikhan N.F."/>
            <person name="Baker D."/>
            <person name="Gharbi K."/>
            <person name="Hall N."/>
            <person name="Watson M."/>
            <person name="Adriaenssens E.M."/>
            <person name="Foster-Nyarko E."/>
            <person name="Jarju S."/>
            <person name="Secka A."/>
            <person name="Antonio M."/>
            <person name="Oren A."/>
            <person name="Chaudhuri R.R."/>
            <person name="La Ragione R."/>
            <person name="Hildebrand F."/>
            <person name="Pallen M.J."/>
        </authorList>
    </citation>
    <scope>NUCLEOTIDE SEQUENCE</scope>
    <source>
        <strain evidence="7">ChiSjej1B19-8411</strain>
    </source>
</reference>
<keyword evidence="5" id="KW-0812">Transmembrane</keyword>
<dbReference type="AlphaFoldDB" id="A0A9D1WI62"/>
<reference evidence="7" key="2">
    <citation type="submission" date="2021-04" db="EMBL/GenBank/DDBJ databases">
        <authorList>
            <person name="Gilroy R."/>
        </authorList>
    </citation>
    <scope>NUCLEOTIDE SEQUENCE</scope>
    <source>
        <strain evidence="7">ChiSjej1B19-8411</strain>
    </source>
</reference>
<dbReference type="GO" id="GO:0016757">
    <property type="term" value="F:glycosyltransferase activity"/>
    <property type="evidence" value="ECO:0007669"/>
    <property type="project" value="UniProtKB-KW"/>
</dbReference>
<comment type="caution">
    <text evidence="7">The sequence shown here is derived from an EMBL/GenBank/DDBJ whole genome shotgun (WGS) entry which is preliminary data.</text>
</comment>
<evidence type="ECO:0000259" key="6">
    <source>
        <dbReference type="Pfam" id="PF13632"/>
    </source>
</evidence>
<sequence length="236" mass="27543">YVILLNNDTKVHPDFIEEMIAGIRRHKNCFSGQAKMIQYHDRSRIDDAGNLYNALGWAFARGKGVDVQKYSREEKIFTCCAGAAIYRRKLLLEMGGFDEEHFAYLEDMDVGYRARIWGYENWYFPNAVVYHVGSGTTGSQYNQFKTRYSSRNNVYLVYKNMPFGQIVLNFPFLAVGFTVKFLFFLRKGLGREYLAGIKNGLQLCRKEKKVKFESKNIINYLKIQQELWANIGKRLK</sequence>
<evidence type="ECO:0000313" key="7">
    <source>
        <dbReference type="EMBL" id="HIX59419.1"/>
    </source>
</evidence>
<gene>
    <name evidence="7" type="ORF">IAA45_06880</name>
</gene>
<feature type="non-terminal residue" evidence="7">
    <location>
        <position position="1"/>
    </location>
</feature>
<organism evidence="7 8">
    <name type="scientific">Candidatus Blautia gallistercoris</name>
    <dbReference type="NCBI Taxonomy" id="2838490"/>
    <lineage>
        <taxon>Bacteria</taxon>
        <taxon>Bacillati</taxon>
        <taxon>Bacillota</taxon>
        <taxon>Clostridia</taxon>
        <taxon>Lachnospirales</taxon>
        <taxon>Lachnospiraceae</taxon>
        <taxon>Blautia</taxon>
    </lineage>
</organism>
<evidence type="ECO:0000256" key="4">
    <source>
        <dbReference type="ARBA" id="ARBA00022679"/>
    </source>
</evidence>
<protein>
    <submittedName>
        <fullName evidence="7">Glycosyltransferase family 2 protein</fullName>
    </submittedName>
</protein>
<keyword evidence="5" id="KW-1133">Transmembrane helix</keyword>
<accession>A0A9D1WI62</accession>
<evidence type="ECO:0000256" key="2">
    <source>
        <dbReference type="ARBA" id="ARBA00006739"/>
    </source>
</evidence>
<name>A0A9D1WI62_9FIRM</name>
<keyword evidence="3" id="KW-0328">Glycosyltransferase</keyword>
<dbReference type="SUPFAM" id="SSF53448">
    <property type="entry name" value="Nucleotide-diphospho-sugar transferases"/>
    <property type="match status" value="1"/>
</dbReference>
<dbReference type="PANTHER" id="PTHR43179">
    <property type="entry name" value="RHAMNOSYLTRANSFERASE WBBL"/>
    <property type="match status" value="1"/>
</dbReference>
<proteinExistence type="inferred from homology"/>
<comment type="pathway">
    <text evidence="1">Cell wall biogenesis; cell wall polysaccharide biosynthesis.</text>
</comment>
<feature type="transmembrane region" description="Helical" evidence="5">
    <location>
        <begin position="166"/>
        <end position="185"/>
    </location>
</feature>